<dbReference type="Proteomes" id="UP001164718">
    <property type="component" value="Chromosome"/>
</dbReference>
<dbReference type="EMBL" id="CP106878">
    <property type="protein sequence ID" value="WAA10384.1"/>
    <property type="molecule type" value="Genomic_DNA"/>
</dbReference>
<evidence type="ECO:0000313" key="1">
    <source>
        <dbReference type="EMBL" id="WAA10384.1"/>
    </source>
</evidence>
<gene>
    <name evidence="1" type="ORF">OE104_03365</name>
</gene>
<name>A0A9E8LVK6_9BACI</name>
<protein>
    <submittedName>
        <fullName evidence="1">YqzL family protein</fullName>
    </submittedName>
</protein>
<reference evidence="1" key="1">
    <citation type="submission" date="2022-09" db="EMBL/GenBank/DDBJ databases">
        <title>Complete Genomes of Fervidibacillus albus and Fervidibacillus halotolerans isolated from tidal flat sediments.</title>
        <authorList>
            <person name="Kwon K.K."/>
            <person name="Yang S.-H."/>
            <person name="Park M.J."/>
            <person name="Oh H.-M."/>
        </authorList>
    </citation>
    <scope>NUCLEOTIDE SEQUENCE</scope>
    <source>
        <strain evidence="1">MEBiC13591</strain>
    </source>
</reference>
<evidence type="ECO:0000313" key="2">
    <source>
        <dbReference type="Proteomes" id="UP001164718"/>
    </source>
</evidence>
<proteinExistence type="predicted"/>
<sequence length="48" mass="5725">MLEFTWKVFSQTGNIDTYLLYKEIEKEMEDAPNRTIELPEEDLPMTQS</sequence>
<dbReference type="AlphaFoldDB" id="A0A9E8LVK6"/>
<dbReference type="RefSeq" id="WP_275418170.1">
    <property type="nucleotide sequence ID" value="NZ_CP106878.1"/>
</dbReference>
<dbReference type="Pfam" id="PF14006">
    <property type="entry name" value="YqzL"/>
    <property type="match status" value="1"/>
</dbReference>
<dbReference type="KEGG" id="faf:OE104_03365"/>
<dbReference type="InterPro" id="IPR025617">
    <property type="entry name" value="YqzL"/>
</dbReference>
<organism evidence="1 2">
    <name type="scientific">Fervidibacillus albus</name>
    <dbReference type="NCBI Taxonomy" id="2980026"/>
    <lineage>
        <taxon>Bacteria</taxon>
        <taxon>Bacillati</taxon>
        <taxon>Bacillota</taxon>
        <taxon>Bacilli</taxon>
        <taxon>Bacillales</taxon>
        <taxon>Bacillaceae</taxon>
        <taxon>Fervidibacillus</taxon>
    </lineage>
</organism>
<accession>A0A9E8LVK6</accession>
<keyword evidence="2" id="KW-1185">Reference proteome</keyword>